<evidence type="ECO:0000313" key="3">
    <source>
        <dbReference type="Proteomes" id="UP000772434"/>
    </source>
</evidence>
<organism evidence="2 3">
    <name type="scientific">Rhodocollybia butyracea</name>
    <dbReference type="NCBI Taxonomy" id="206335"/>
    <lineage>
        <taxon>Eukaryota</taxon>
        <taxon>Fungi</taxon>
        <taxon>Dikarya</taxon>
        <taxon>Basidiomycota</taxon>
        <taxon>Agaricomycotina</taxon>
        <taxon>Agaricomycetes</taxon>
        <taxon>Agaricomycetidae</taxon>
        <taxon>Agaricales</taxon>
        <taxon>Marasmiineae</taxon>
        <taxon>Omphalotaceae</taxon>
        <taxon>Rhodocollybia</taxon>
    </lineage>
</organism>
<evidence type="ECO:0000313" key="2">
    <source>
        <dbReference type="EMBL" id="KAF9070959.1"/>
    </source>
</evidence>
<sequence length="133" mass="14918">GLKRRIPRAPYYSDERDAPPGPREYAGLVYNLKGGEGISCLEDWVVDSNTTDDDPFINLILLGDIQIRVFCWLSPPSPKETRKWLSSQDGKSKPIQGPTQVNKYGLKASLVRVDSNVSHGKEDISILSLEVFW</sequence>
<reference evidence="2" key="1">
    <citation type="submission" date="2020-11" db="EMBL/GenBank/DDBJ databases">
        <authorList>
            <consortium name="DOE Joint Genome Institute"/>
            <person name="Ahrendt S."/>
            <person name="Riley R."/>
            <person name="Andreopoulos W."/>
            <person name="Labutti K."/>
            <person name="Pangilinan J."/>
            <person name="Ruiz-Duenas F.J."/>
            <person name="Barrasa J.M."/>
            <person name="Sanchez-Garcia M."/>
            <person name="Camarero S."/>
            <person name="Miyauchi S."/>
            <person name="Serrano A."/>
            <person name="Linde D."/>
            <person name="Babiker R."/>
            <person name="Drula E."/>
            <person name="Ayuso-Fernandez I."/>
            <person name="Pacheco R."/>
            <person name="Padilla G."/>
            <person name="Ferreira P."/>
            <person name="Barriuso J."/>
            <person name="Kellner H."/>
            <person name="Castanera R."/>
            <person name="Alfaro M."/>
            <person name="Ramirez L."/>
            <person name="Pisabarro A.G."/>
            <person name="Kuo A."/>
            <person name="Tritt A."/>
            <person name="Lipzen A."/>
            <person name="He G."/>
            <person name="Yan M."/>
            <person name="Ng V."/>
            <person name="Cullen D."/>
            <person name="Martin F."/>
            <person name="Rosso M.-N."/>
            <person name="Henrissat B."/>
            <person name="Hibbett D."/>
            <person name="Martinez A.T."/>
            <person name="Grigoriev I.V."/>
        </authorList>
    </citation>
    <scope>NUCLEOTIDE SEQUENCE</scope>
    <source>
        <strain evidence="2">AH 40177</strain>
    </source>
</reference>
<dbReference type="Proteomes" id="UP000772434">
    <property type="component" value="Unassembled WGS sequence"/>
</dbReference>
<keyword evidence="3" id="KW-1185">Reference proteome</keyword>
<proteinExistence type="predicted"/>
<name>A0A9P5PXA7_9AGAR</name>
<protein>
    <submittedName>
        <fullName evidence="2">Uncharacterized protein</fullName>
    </submittedName>
</protein>
<evidence type="ECO:0000256" key="1">
    <source>
        <dbReference type="SAM" id="MobiDB-lite"/>
    </source>
</evidence>
<accession>A0A9P5PXA7</accession>
<dbReference type="EMBL" id="JADNRY010000036">
    <property type="protein sequence ID" value="KAF9070959.1"/>
    <property type="molecule type" value="Genomic_DNA"/>
</dbReference>
<comment type="caution">
    <text evidence="2">The sequence shown here is derived from an EMBL/GenBank/DDBJ whole genome shotgun (WGS) entry which is preliminary data.</text>
</comment>
<gene>
    <name evidence="2" type="ORF">BDP27DRAFT_1219900</name>
</gene>
<dbReference type="OrthoDB" id="3060031at2759"/>
<feature type="non-terminal residue" evidence="2">
    <location>
        <position position="133"/>
    </location>
</feature>
<feature type="region of interest" description="Disordered" evidence="1">
    <location>
        <begin position="1"/>
        <end position="20"/>
    </location>
</feature>
<feature type="region of interest" description="Disordered" evidence="1">
    <location>
        <begin position="78"/>
        <end position="100"/>
    </location>
</feature>
<dbReference type="AlphaFoldDB" id="A0A9P5PXA7"/>